<dbReference type="OrthoDB" id="5578174at2759"/>
<dbReference type="EMBL" id="SWFS01000024">
    <property type="protein sequence ID" value="KAA8917628.1"/>
    <property type="molecule type" value="Genomic_DNA"/>
</dbReference>
<evidence type="ECO:0000256" key="5">
    <source>
        <dbReference type="SAM" id="MobiDB-lite"/>
    </source>
</evidence>
<keyword evidence="7" id="KW-1185">Reference proteome</keyword>
<evidence type="ECO:0000256" key="2">
    <source>
        <dbReference type="ARBA" id="ARBA00004173"/>
    </source>
</evidence>
<feature type="compositionally biased region" description="Basic and acidic residues" evidence="5">
    <location>
        <begin position="180"/>
        <end position="193"/>
    </location>
</feature>
<evidence type="ECO:0000313" key="7">
    <source>
        <dbReference type="Proteomes" id="UP000761534"/>
    </source>
</evidence>
<dbReference type="PANTHER" id="PTHR13475">
    <property type="entry name" value="NEUGRIN"/>
    <property type="match status" value="1"/>
</dbReference>
<evidence type="ECO:0000256" key="1">
    <source>
        <dbReference type="ARBA" id="ARBA00003548"/>
    </source>
</evidence>
<comment type="subcellular location">
    <subcellularLocation>
        <location evidence="2">Mitochondrion</location>
    </subcellularLocation>
</comment>
<name>A0A642VE17_9ASCO</name>
<comment type="caution">
    <text evidence="6">The sequence shown here is derived from an EMBL/GenBank/DDBJ whole genome shotgun (WGS) entry which is preliminary data.</text>
</comment>
<comment type="similarity">
    <text evidence="3">Belongs to the RRG9 family.</text>
</comment>
<feature type="region of interest" description="Disordered" evidence="5">
    <location>
        <begin position="157"/>
        <end position="216"/>
    </location>
</feature>
<feature type="region of interest" description="Disordered" evidence="5">
    <location>
        <begin position="57"/>
        <end position="83"/>
    </location>
</feature>
<dbReference type="GO" id="GO:0005739">
    <property type="term" value="C:mitochondrion"/>
    <property type="evidence" value="ECO:0007669"/>
    <property type="project" value="UniProtKB-SubCell"/>
</dbReference>
<organism evidence="6 7">
    <name type="scientific">Trichomonascus ciferrii</name>
    <dbReference type="NCBI Taxonomy" id="44093"/>
    <lineage>
        <taxon>Eukaryota</taxon>
        <taxon>Fungi</taxon>
        <taxon>Dikarya</taxon>
        <taxon>Ascomycota</taxon>
        <taxon>Saccharomycotina</taxon>
        <taxon>Dipodascomycetes</taxon>
        <taxon>Dipodascales</taxon>
        <taxon>Trichomonascaceae</taxon>
        <taxon>Trichomonascus</taxon>
        <taxon>Trichomonascus ciferrii complex</taxon>
    </lineage>
</organism>
<dbReference type="Proteomes" id="UP000761534">
    <property type="component" value="Unassembled WGS sequence"/>
</dbReference>
<dbReference type="Pfam" id="PF06413">
    <property type="entry name" value="Neugrin"/>
    <property type="match status" value="1"/>
</dbReference>
<protein>
    <recommendedName>
        <fullName evidence="4">Required for respiratory growth protein 9, mitochondrial</fullName>
    </recommendedName>
</protein>
<evidence type="ECO:0000256" key="3">
    <source>
        <dbReference type="ARBA" id="ARBA00010895"/>
    </source>
</evidence>
<dbReference type="VEuPathDB" id="FungiDB:TRICI_000229"/>
<dbReference type="AlphaFoldDB" id="A0A642VE17"/>
<feature type="compositionally biased region" description="Polar residues" evidence="5">
    <location>
        <begin position="61"/>
        <end position="79"/>
    </location>
</feature>
<accession>A0A642VE17</accession>
<comment type="function">
    <text evidence="1">Required for respiratory activity and maintenance and expression of the mitochondrial genome.</text>
</comment>
<reference evidence="6" key="1">
    <citation type="journal article" date="2019" name="G3 (Bethesda)">
        <title>Genome Assemblies of Two Rare Opportunistic Yeast Pathogens: Diutina rugosa (syn. Candida rugosa) and Trichomonascus ciferrii (syn. Candida ciferrii).</title>
        <authorList>
            <person name="Mixao V."/>
            <person name="Saus E."/>
            <person name="Hansen A.P."/>
            <person name="Lass-Florl C."/>
            <person name="Gabaldon T."/>
        </authorList>
    </citation>
    <scope>NUCLEOTIDE SEQUENCE</scope>
    <source>
        <strain evidence="6">CBS 4856</strain>
    </source>
</reference>
<sequence length="216" mass="25144">MFALRQLFLSTKRHCLEFGHINGFTVYGGAIRLYHNGKQNDESPVQKRPRKWNLIDESNEDASSGTNDPDPTGIFTNDGPNVPPNWRKIKTLPPWKRQMFALREKFHDKGGWNPSKKLSREAMDGIRSIKASNPELSSGDIASYFKVSPEAIRRILRSKWRPSPKEQTNISERWKRRGQRLKEKKQETEDKQASKKPPSPTKKRRKHKKDIGDMYF</sequence>
<evidence type="ECO:0000313" key="6">
    <source>
        <dbReference type="EMBL" id="KAA8917628.1"/>
    </source>
</evidence>
<gene>
    <name evidence="6" type="ORF">TRICI_000229</name>
</gene>
<evidence type="ECO:0000256" key="4">
    <source>
        <dbReference type="ARBA" id="ARBA00013566"/>
    </source>
</evidence>
<dbReference type="InterPro" id="IPR010487">
    <property type="entry name" value="NGRN/Rrg9"/>
</dbReference>
<dbReference type="PANTHER" id="PTHR13475:SF3">
    <property type="entry name" value="NEUGRIN"/>
    <property type="match status" value="1"/>
</dbReference>
<proteinExistence type="inferred from homology"/>
<dbReference type="GO" id="GO:0005634">
    <property type="term" value="C:nucleus"/>
    <property type="evidence" value="ECO:0007669"/>
    <property type="project" value="TreeGrafter"/>
</dbReference>